<feature type="compositionally biased region" description="Low complexity" evidence="1">
    <location>
        <begin position="601"/>
        <end position="618"/>
    </location>
</feature>
<dbReference type="GeneID" id="26900668"/>
<name>A0A0M9GA71_LEPPY</name>
<sequence>MLLDDEVIAQQFETLFRVAEALKQLTIAPQRPKLSSYQCFDESSFTSAHPSFLARAAREASNDSTASRKEDSIAFPPNLSFSKKSPQQTSLFDRTSLSNIDQQVQLPRVLTDSDLHPLRRIGHLLEAVATQLQASVDAKLVDFYTHLSKKSNAGSIGGVRTPANPTNASLTAPAWRKAAAAESKTRTDPLAEAAPPAATSLLHGSSAPLSTAATPAVHLPSATKARGFGAPLADTNANEGSPARPRAAFVFDAPDELAYPIAPPAFSNGGNNDNGSILEQSRQDDSINTAITFPSTGASSRPFSPNQPKGTGSRPPNSYALSHNAPMARRVEEERAAAAELQSFFCLLLEAALHQTDATAAAVYLDDAALRPNSSNGEQSILCRASNSGAPRTASRSTAASNAGGGSGAAAAAAAATAGRAQFLHCVAHVRGHFPRTISCAMTNVLTTVAQTGIAVNLNYSESAAVLRPSDFSASSPDGSNAADKGGATFRGAASPHMQSNTAAAGAAAATNNPSLYLNMYNGVVVPIKDVGCLVLANKAKKSSSGAGGVPPHFSVFDEHVAWSSALIGEAVLQQYDRELLLRSTSWAPSCATTLRPFTHTKTTPAAQQQQSSLSATADLPRRRRHNSSSSTERRRAEGRVGSRRGVAANKTVRILSDSDSLFETLQKDEAASLVFSAQNDIYAKRLTIVRTEDRQLGKALPPELRASSPKTMTLPATQKIVAAVVRSGRAAGSLAGTSGQLNDEDLFMAAAQYITNMESLWRKTIADSNTMHTVVENYDKEIQQRGDKIVHLESRIRELNAYVVQLERRNNTARLFNTTTPHY</sequence>
<dbReference type="AlphaFoldDB" id="A0A0M9GA71"/>
<dbReference type="VEuPathDB" id="TriTrypDB:LpyrH10_01_3700"/>
<comment type="caution">
    <text evidence="2">The sequence shown here is derived from an EMBL/GenBank/DDBJ whole genome shotgun (WGS) entry which is preliminary data.</text>
</comment>
<dbReference type="RefSeq" id="XP_015664549.1">
    <property type="nucleotide sequence ID" value="XM_015796541.1"/>
</dbReference>
<accession>A0A0M9GA71</accession>
<feature type="region of interest" description="Disordered" evidence="1">
    <location>
        <begin position="59"/>
        <end position="86"/>
    </location>
</feature>
<gene>
    <name evidence="2" type="ORF">ABB37_00370</name>
</gene>
<feature type="compositionally biased region" description="Basic and acidic residues" evidence="1">
    <location>
        <begin position="59"/>
        <end position="72"/>
    </location>
</feature>
<evidence type="ECO:0000313" key="3">
    <source>
        <dbReference type="Proteomes" id="UP000037923"/>
    </source>
</evidence>
<evidence type="ECO:0000313" key="2">
    <source>
        <dbReference type="EMBL" id="KPA86110.1"/>
    </source>
</evidence>
<protein>
    <submittedName>
        <fullName evidence="2">Uncharacterized protein</fullName>
    </submittedName>
</protein>
<feature type="region of interest" description="Disordered" evidence="1">
    <location>
        <begin position="600"/>
        <end position="644"/>
    </location>
</feature>
<feature type="region of interest" description="Disordered" evidence="1">
    <location>
        <begin position="290"/>
        <end position="321"/>
    </location>
</feature>
<dbReference type="Proteomes" id="UP000037923">
    <property type="component" value="Unassembled WGS sequence"/>
</dbReference>
<organism evidence="2 3">
    <name type="scientific">Leptomonas pyrrhocoris</name>
    <name type="common">Firebug parasite</name>
    <dbReference type="NCBI Taxonomy" id="157538"/>
    <lineage>
        <taxon>Eukaryota</taxon>
        <taxon>Discoba</taxon>
        <taxon>Euglenozoa</taxon>
        <taxon>Kinetoplastea</taxon>
        <taxon>Metakinetoplastina</taxon>
        <taxon>Trypanosomatida</taxon>
        <taxon>Trypanosomatidae</taxon>
        <taxon>Leishmaniinae</taxon>
        <taxon>Leptomonas</taxon>
    </lineage>
</organism>
<dbReference type="OrthoDB" id="265374at2759"/>
<reference evidence="2 3" key="1">
    <citation type="submission" date="2015-07" db="EMBL/GenBank/DDBJ databases">
        <title>High-quality genome of monoxenous trypanosomatid Leptomonas pyrrhocoris.</title>
        <authorList>
            <person name="Flegontov P."/>
            <person name="Butenko A."/>
            <person name="Firsov S."/>
            <person name="Vlcek C."/>
            <person name="Logacheva M.D."/>
            <person name="Field M."/>
            <person name="Filatov D."/>
            <person name="Flegontova O."/>
            <person name="Gerasimov E."/>
            <person name="Jackson A.P."/>
            <person name="Kelly S."/>
            <person name="Opperdoes F."/>
            <person name="O'Reilly A."/>
            <person name="Votypka J."/>
            <person name="Yurchenko V."/>
            <person name="Lukes J."/>
        </authorList>
    </citation>
    <scope>NUCLEOTIDE SEQUENCE [LARGE SCALE GENOMIC DNA]</scope>
    <source>
        <strain evidence="2">H10</strain>
    </source>
</reference>
<feature type="compositionally biased region" description="Low complexity" evidence="1">
    <location>
        <begin position="388"/>
        <end position="402"/>
    </location>
</feature>
<proteinExistence type="predicted"/>
<evidence type="ECO:0000256" key="1">
    <source>
        <dbReference type="SAM" id="MobiDB-lite"/>
    </source>
</evidence>
<keyword evidence="3" id="KW-1185">Reference proteome</keyword>
<dbReference type="EMBL" id="LGTL01000001">
    <property type="protein sequence ID" value="KPA86110.1"/>
    <property type="molecule type" value="Genomic_DNA"/>
</dbReference>
<dbReference type="OMA" id="FLHCVAH"/>
<feature type="region of interest" description="Disordered" evidence="1">
    <location>
        <begin position="471"/>
        <end position="495"/>
    </location>
</feature>
<feature type="region of interest" description="Disordered" evidence="1">
    <location>
        <begin position="386"/>
        <end position="406"/>
    </location>
</feature>
<feature type="compositionally biased region" description="Basic and acidic residues" evidence="1">
    <location>
        <begin position="632"/>
        <end position="641"/>
    </location>
</feature>